<dbReference type="InterPro" id="IPR016181">
    <property type="entry name" value="Acyl_CoA_acyltransferase"/>
</dbReference>
<dbReference type="PANTHER" id="PTHR41368">
    <property type="entry name" value="PROTEIN YGHO"/>
    <property type="match status" value="1"/>
</dbReference>
<dbReference type="RefSeq" id="WP_148908098.1">
    <property type="nucleotide sequence ID" value="NZ_VNHX01000006.1"/>
</dbReference>
<accession>A0A5S5DK55</accession>
<dbReference type="Proteomes" id="UP000325105">
    <property type="component" value="Unassembled WGS sequence"/>
</dbReference>
<proteinExistence type="predicted"/>
<dbReference type="PROSITE" id="PS51186">
    <property type="entry name" value="GNAT"/>
    <property type="match status" value="1"/>
</dbReference>
<dbReference type="AlphaFoldDB" id="A0A5S5DK55"/>
<keyword evidence="3" id="KW-1185">Reference proteome</keyword>
<evidence type="ECO:0000313" key="3">
    <source>
        <dbReference type="Proteomes" id="UP000325105"/>
    </source>
</evidence>
<dbReference type="SUPFAM" id="SSF55729">
    <property type="entry name" value="Acyl-CoA N-acyltransferases (Nat)"/>
    <property type="match status" value="1"/>
</dbReference>
<dbReference type="EMBL" id="VNHX01000006">
    <property type="protein sequence ID" value="TYP96297.1"/>
    <property type="molecule type" value="Genomic_DNA"/>
</dbReference>
<name>A0A5S5DK55_9SPHI</name>
<dbReference type="InterPro" id="IPR000182">
    <property type="entry name" value="GNAT_dom"/>
</dbReference>
<evidence type="ECO:0000313" key="2">
    <source>
        <dbReference type="EMBL" id="TYP96297.1"/>
    </source>
</evidence>
<dbReference type="Gene3D" id="3.40.630.30">
    <property type="match status" value="1"/>
</dbReference>
<gene>
    <name evidence="2" type="ORF">BC792_1064</name>
</gene>
<feature type="domain" description="N-acetyltransferase" evidence="1">
    <location>
        <begin position="204"/>
        <end position="373"/>
    </location>
</feature>
<dbReference type="InterPro" id="IPR039968">
    <property type="entry name" value="BcerS-like"/>
</dbReference>
<sequence>MVEIIPVQSKRQLAAFIDLPHDLYANDPNYVPELFLGQQDLLSANKHPFYKHSSAQAFLAYKEGKLVGRVLAIWNTNHNTFNNVSEGQFGFFECINDQEVADTLLDTAADWVKAQGGNLMVGPINLTTNDTCGLLVEGFNRPPMAMMPYNPPYYADLITNAGYQKKVDLRAYLVTKATASRRSVMLLDKLEERLKRSGIVLRQINLKDFAGEAEKIKRVYNKAWDKNLGFVPMTDDEFRHTAKDLKMILDPKYCIVAEKDNEIIGFALGIPNINEVLIQIKRGRLLPFGIFKLLFGLKKIKTIRVLMLGVLEGYRKLGIEACLYGRIIKNAIPSGIEAAECSWMLDHNYMMNHAIEQINAEFYKRYRLYEKAL</sequence>
<dbReference type="PANTHER" id="PTHR41368:SF1">
    <property type="entry name" value="PROTEIN YGHO"/>
    <property type="match status" value="1"/>
</dbReference>
<reference evidence="2 3" key="1">
    <citation type="submission" date="2019-07" db="EMBL/GenBank/DDBJ databases">
        <title>Genomic Encyclopedia of Archaeal and Bacterial Type Strains, Phase II (KMG-II): from individual species to whole genera.</title>
        <authorList>
            <person name="Goeker M."/>
        </authorList>
    </citation>
    <scope>NUCLEOTIDE SEQUENCE [LARGE SCALE GENOMIC DNA]</scope>
    <source>
        <strain evidence="2 3">DSM 18850</strain>
    </source>
</reference>
<dbReference type="OrthoDB" id="9806005at2"/>
<dbReference type="GO" id="GO:0016747">
    <property type="term" value="F:acyltransferase activity, transferring groups other than amino-acyl groups"/>
    <property type="evidence" value="ECO:0007669"/>
    <property type="project" value="InterPro"/>
</dbReference>
<protein>
    <recommendedName>
        <fullName evidence="1">N-acetyltransferase domain-containing protein</fullName>
    </recommendedName>
</protein>
<evidence type="ECO:0000259" key="1">
    <source>
        <dbReference type="PROSITE" id="PS51186"/>
    </source>
</evidence>
<organism evidence="2 3">
    <name type="scientific">Sphingobacterium allocomposti</name>
    <dbReference type="NCBI Taxonomy" id="415956"/>
    <lineage>
        <taxon>Bacteria</taxon>
        <taxon>Pseudomonadati</taxon>
        <taxon>Bacteroidota</taxon>
        <taxon>Sphingobacteriia</taxon>
        <taxon>Sphingobacteriales</taxon>
        <taxon>Sphingobacteriaceae</taxon>
        <taxon>Sphingobacterium</taxon>
    </lineage>
</organism>
<comment type="caution">
    <text evidence="2">The sequence shown here is derived from an EMBL/GenBank/DDBJ whole genome shotgun (WGS) entry which is preliminary data.</text>
</comment>